<sequence>MSSQQQYDICFPWNTSPAADAPWDATAFTAPQHPRSVPSSYPPVPGQLRGHAGVVRDAVFLPANATGNHRPDDDWVDMPPPVDNTAAQGQPQDLRYIDMGHYDMANDHPQHRDHATNNAEAALDVRAHVQAAPPDPEIDIFDDPARNAPANATRAFPDERPHRGPLANWPANEVLRELAMLYLREPNSRVAIIRVEPGRVHGVRVVIHLELADL</sequence>
<dbReference type="OrthoDB" id="3244557at2759"/>
<reference evidence="1" key="2">
    <citation type="journal article" date="2020" name="Nat. Commun.">
        <title>Large-scale genome sequencing of mycorrhizal fungi provides insights into the early evolution of symbiotic traits.</title>
        <authorList>
            <person name="Miyauchi S."/>
            <person name="Kiss E."/>
            <person name="Kuo A."/>
            <person name="Drula E."/>
            <person name="Kohler A."/>
            <person name="Sanchez-Garcia M."/>
            <person name="Morin E."/>
            <person name="Andreopoulos B."/>
            <person name="Barry K.W."/>
            <person name="Bonito G."/>
            <person name="Buee M."/>
            <person name="Carver A."/>
            <person name="Chen C."/>
            <person name="Cichocki N."/>
            <person name="Clum A."/>
            <person name="Culley D."/>
            <person name="Crous P.W."/>
            <person name="Fauchery L."/>
            <person name="Girlanda M."/>
            <person name="Hayes R.D."/>
            <person name="Keri Z."/>
            <person name="LaButti K."/>
            <person name="Lipzen A."/>
            <person name="Lombard V."/>
            <person name="Magnuson J."/>
            <person name="Maillard F."/>
            <person name="Murat C."/>
            <person name="Nolan M."/>
            <person name="Ohm R.A."/>
            <person name="Pangilinan J."/>
            <person name="Pereira M.F."/>
            <person name="Perotto S."/>
            <person name="Peter M."/>
            <person name="Pfister S."/>
            <person name="Riley R."/>
            <person name="Sitrit Y."/>
            <person name="Stielow J.B."/>
            <person name="Szollosi G."/>
            <person name="Zifcakova L."/>
            <person name="Stursova M."/>
            <person name="Spatafora J.W."/>
            <person name="Tedersoo L."/>
            <person name="Vaario L.M."/>
            <person name="Yamada A."/>
            <person name="Yan M."/>
            <person name="Wang P."/>
            <person name="Xu J."/>
            <person name="Bruns T."/>
            <person name="Baldrian P."/>
            <person name="Vilgalys R."/>
            <person name="Dunand C."/>
            <person name="Henrissat B."/>
            <person name="Grigoriev I.V."/>
            <person name="Hibbett D."/>
            <person name="Nagy L.G."/>
            <person name="Martin F.M."/>
        </authorList>
    </citation>
    <scope>NUCLEOTIDE SEQUENCE</scope>
    <source>
        <strain evidence="1">Prilba</strain>
    </source>
</reference>
<dbReference type="Proteomes" id="UP000759537">
    <property type="component" value="Unassembled WGS sequence"/>
</dbReference>
<organism evidence="1 2">
    <name type="scientific">Russula ochroleuca</name>
    <dbReference type="NCBI Taxonomy" id="152965"/>
    <lineage>
        <taxon>Eukaryota</taxon>
        <taxon>Fungi</taxon>
        <taxon>Dikarya</taxon>
        <taxon>Basidiomycota</taxon>
        <taxon>Agaricomycotina</taxon>
        <taxon>Agaricomycetes</taxon>
        <taxon>Russulales</taxon>
        <taxon>Russulaceae</taxon>
        <taxon>Russula</taxon>
    </lineage>
</organism>
<keyword evidence="2" id="KW-1185">Reference proteome</keyword>
<evidence type="ECO:0000313" key="2">
    <source>
        <dbReference type="Proteomes" id="UP000759537"/>
    </source>
</evidence>
<name>A0A9P5MST5_9AGAM</name>
<dbReference type="AlphaFoldDB" id="A0A9P5MST5"/>
<gene>
    <name evidence="1" type="ORF">DFH94DRAFT_694588</name>
</gene>
<comment type="caution">
    <text evidence="1">The sequence shown here is derived from an EMBL/GenBank/DDBJ whole genome shotgun (WGS) entry which is preliminary data.</text>
</comment>
<protein>
    <submittedName>
        <fullName evidence="1">Uncharacterized protein</fullName>
    </submittedName>
</protein>
<proteinExistence type="predicted"/>
<dbReference type="EMBL" id="WHVB01000013">
    <property type="protein sequence ID" value="KAF8477778.1"/>
    <property type="molecule type" value="Genomic_DNA"/>
</dbReference>
<accession>A0A9P5MST5</accession>
<evidence type="ECO:0000313" key="1">
    <source>
        <dbReference type="EMBL" id="KAF8477778.1"/>
    </source>
</evidence>
<reference evidence="1" key="1">
    <citation type="submission" date="2019-10" db="EMBL/GenBank/DDBJ databases">
        <authorList>
            <consortium name="DOE Joint Genome Institute"/>
            <person name="Kuo A."/>
            <person name="Miyauchi S."/>
            <person name="Kiss E."/>
            <person name="Drula E."/>
            <person name="Kohler A."/>
            <person name="Sanchez-Garcia M."/>
            <person name="Andreopoulos B."/>
            <person name="Barry K.W."/>
            <person name="Bonito G."/>
            <person name="Buee M."/>
            <person name="Carver A."/>
            <person name="Chen C."/>
            <person name="Cichocki N."/>
            <person name="Clum A."/>
            <person name="Culley D."/>
            <person name="Crous P.W."/>
            <person name="Fauchery L."/>
            <person name="Girlanda M."/>
            <person name="Hayes R."/>
            <person name="Keri Z."/>
            <person name="LaButti K."/>
            <person name="Lipzen A."/>
            <person name="Lombard V."/>
            <person name="Magnuson J."/>
            <person name="Maillard F."/>
            <person name="Morin E."/>
            <person name="Murat C."/>
            <person name="Nolan M."/>
            <person name="Ohm R."/>
            <person name="Pangilinan J."/>
            <person name="Pereira M."/>
            <person name="Perotto S."/>
            <person name="Peter M."/>
            <person name="Riley R."/>
            <person name="Sitrit Y."/>
            <person name="Stielow B."/>
            <person name="Szollosi G."/>
            <person name="Zifcakova L."/>
            <person name="Stursova M."/>
            <person name="Spatafora J.W."/>
            <person name="Tedersoo L."/>
            <person name="Vaario L.-M."/>
            <person name="Yamada A."/>
            <person name="Yan M."/>
            <person name="Wang P."/>
            <person name="Xu J."/>
            <person name="Bruns T."/>
            <person name="Baldrian P."/>
            <person name="Vilgalys R."/>
            <person name="Henrissat B."/>
            <person name="Grigoriev I.V."/>
            <person name="Hibbett D."/>
            <person name="Nagy L.G."/>
            <person name="Martin F.M."/>
        </authorList>
    </citation>
    <scope>NUCLEOTIDE SEQUENCE</scope>
    <source>
        <strain evidence="1">Prilba</strain>
    </source>
</reference>